<organism evidence="12 13">
    <name type="scientific">Arcticibacterium luteifluviistationis</name>
    <dbReference type="NCBI Taxonomy" id="1784714"/>
    <lineage>
        <taxon>Bacteria</taxon>
        <taxon>Pseudomonadati</taxon>
        <taxon>Bacteroidota</taxon>
        <taxon>Cytophagia</taxon>
        <taxon>Cytophagales</taxon>
        <taxon>Leadbetterellaceae</taxon>
        <taxon>Arcticibacterium</taxon>
    </lineage>
</organism>
<dbReference type="PANTHER" id="PTHR33446:SF2">
    <property type="entry name" value="PROTEIN TONB"/>
    <property type="match status" value="1"/>
</dbReference>
<evidence type="ECO:0000256" key="8">
    <source>
        <dbReference type="ARBA" id="ARBA00022989"/>
    </source>
</evidence>
<keyword evidence="8 10" id="KW-1133">Transmembrane helix</keyword>
<evidence type="ECO:0000313" key="12">
    <source>
        <dbReference type="EMBL" id="AWV98764.1"/>
    </source>
</evidence>
<evidence type="ECO:0000256" key="3">
    <source>
        <dbReference type="ARBA" id="ARBA00022448"/>
    </source>
</evidence>
<dbReference type="Pfam" id="PF03544">
    <property type="entry name" value="TonB_C"/>
    <property type="match status" value="1"/>
</dbReference>
<dbReference type="RefSeq" id="WP_111371957.1">
    <property type="nucleotide sequence ID" value="NZ_CP029480.1"/>
</dbReference>
<name>A0A2Z4GC97_9BACT</name>
<dbReference type="NCBIfam" id="TIGR01352">
    <property type="entry name" value="tonB_Cterm"/>
    <property type="match status" value="1"/>
</dbReference>
<reference evidence="12 13" key="1">
    <citation type="submission" date="2018-05" db="EMBL/GenBank/DDBJ databases">
        <title>Complete genome sequence of Arcticibacterium luteifluviistationis SM1504T, a cytophagaceae bacterium isolated from Arctic surface seawater.</title>
        <authorList>
            <person name="Li Y."/>
            <person name="Qin Q.-L."/>
        </authorList>
    </citation>
    <scope>NUCLEOTIDE SEQUENCE [LARGE SCALE GENOMIC DNA]</scope>
    <source>
        <strain evidence="12 13">SM1504</strain>
    </source>
</reference>
<dbReference type="Proteomes" id="UP000249873">
    <property type="component" value="Chromosome"/>
</dbReference>
<keyword evidence="3" id="KW-0813">Transport</keyword>
<keyword evidence="4" id="KW-1003">Cell membrane</keyword>
<dbReference type="Gene3D" id="3.30.1150.10">
    <property type="match status" value="1"/>
</dbReference>
<dbReference type="EMBL" id="CP029480">
    <property type="protein sequence ID" value="AWV98764.1"/>
    <property type="molecule type" value="Genomic_DNA"/>
</dbReference>
<keyword evidence="5" id="KW-0997">Cell inner membrane</keyword>
<evidence type="ECO:0000259" key="11">
    <source>
        <dbReference type="PROSITE" id="PS52015"/>
    </source>
</evidence>
<evidence type="ECO:0000256" key="10">
    <source>
        <dbReference type="SAM" id="Phobius"/>
    </source>
</evidence>
<dbReference type="GO" id="GO:0031992">
    <property type="term" value="F:energy transducer activity"/>
    <property type="evidence" value="ECO:0007669"/>
    <property type="project" value="TreeGrafter"/>
</dbReference>
<dbReference type="AlphaFoldDB" id="A0A2Z4GC97"/>
<feature type="domain" description="TonB C-terminal" evidence="11">
    <location>
        <begin position="188"/>
        <end position="278"/>
    </location>
</feature>
<keyword evidence="6 10" id="KW-0812">Transmembrane</keyword>
<evidence type="ECO:0000256" key="2">
    <source>
        <dbReference type="ARBA" id="ARBA00006555"/>
    </source>
</evidence>
<comment type="subcellular location">
    <subcellularLocation>
        <location evidence="1">Cell inner membrane</location>
        <topology evidence="1">Single-pass membrane protein</topology>
        <orientation evidence="1">Periplasmic side</orientation>
    </subcellularLocation>
</comment>
<evidence type="ECO:0000256" key="5">
    <source>
        <dbReference type="ARBA" id="ARBA00022519"/>
    </source>
</evidence>
<feature type="transmembrane region" description="Helical" evidence="10">
    <location>
        <begin position="38"/>
        <end position="57"/>
    </location>
</feature>
<dbReference type="InterPro" id="IPR051045">
    <property type="entry name" value="TonB-dependent_transducer"/>
</dbReference>
<dbReference type="SUPFAM" id="SSF74653">
    <property type="entry name" value="TolA/TonB C-terminal domain"/>
    <property type="match status" value="1"/>
</dbReference>
<dbReference type="KEGG" id="als:DJ013_11500"/>
<dbReference type="OrthoDB" id="9812355at2"/>
<keyword evidence="7" id="KW-0653">Protein transport</keyword>
<gene>
    <name evidence="12" type="ORF">DJ013_11500</name>
</gene>
<dbReference type="InterPro" id="IPR037682">
    <property type="entry name" value="TonB_C"/>
</dbReference>
<dbReference type="GO" id="GO:0055085">
    <property type="term" value="P:transmembrane transport"/>
    <property type="evidence" value="ECO:0007669"/>
    <property type="project" value="InterPro"/>
</dbReference>
<dbReference type="InterPro" id="IPR006260">
    <property type="entry name" value="TonB/TolA_C"/>
</dbReference>
<dbReference type="PANTHER" id="PTHR33446">
    <property type="entry name" value="PROTEIN TONB-RELATED"/>
    <property type="match status" value="1"/>
</dbReference>
<proteinExistence type="inferred from homology"/>
<comment type="similarity">
    <text evidence="2">Belongs to the TonB family.</text>
</comment>
<dbReference type="PROSITE" id="PS52015">
    <property type="entry name" value="TONB_CTD"/>
    <property type="match status" value="1"/>
</dbReference>
<dbReference type="GO" id="GO:0015031">
    <property type="term" value="P:protein transport"/>
    <property type="evidence" value="ECO:0007669"/>
    <property type="project" value="UniProtKB-KW"/>
</dbReference>
<evidence type="ECO:0000313" key="13">
    <source>
        <dbReference type="Proteomes" id="UP000249873"/>
    </source>
</evidence>
<evidence type="ECO:0000256" key="4">
    <source>
        <dbReference type="ARBA" id="ARBA00022475"/>
    </source>
</evidence>
<evidence type="ECO:0000256" key="7">
    <source>
        <dbReference type="ARBA" id="ARBA00022927"/>
    </source>
</evidence>
<evidence type="ECO:0000256" key="6">
    <source>
        <dbReference type="ARBA" id="ARBA00022692"/>
    </source>
</evidence>
<sequence length="278" mass="31340">MENEKDLQTLDDMLFEGKNKAYGAYDLRQKYSSHLSKAFVLGVSGVVFISLSSFFVVKSQTKEVVHEDKPYTVVDLLDWHEPRVDLPIEEEQTPPVKQEVFEQVVIPEFVEPVADTKDIIEADVPTKEEIETAVISTIKQEGKASINTFENSGPIVQEGLSIKVPEPPVMPKVEKEFLRSEIMPEFNGGLKKMYKWFGRNLQYPRNASLNGVEGRVIVTFIVEKDGGISDVKVLKGIGFGCDEEAARVIKKMPKWNAGIQNGKTVRVRYTIPLSFQMN</sequence>
<accession>A0A2Z4GC97</accession>
<evidence type="ECO:0000256" key="1">
    <source>
        <dbReference type="ARBA" id="ARBA00004383"/>
    </source>
</evidence>
<keyword evidence="13" id="KW-1185">Reference proteome</keyword>
<evidence type="ECO:0000256" key="9">
    <source>
        <dbReference type="ARBA" id="ARBA00023136"/>
    </source>
</evidence>
<protein>
    <submittedName>
        <fullName evidence="12">Energy transducer TonB</fullName>
    </submittedName>
</protein>
<dbReference type="GO" id="GO:0098797">
    <property type="term" value="C:plasma membrane protein complex"/>
    <property type="evidence" value="ECO:0007669"/>
    <property type="project" value="TreeGrafter"/>
</dbReference>
<keyword evidence="9 10" id="KW-0472">Membrane</keyword>